<dbReference type="GO" id="GO:0005739">
    <property type="term" value="C:mitochondrion"/>
    <property type="evidence" value="ECO:0007669"/>
    <property type="project" value="TreeGrafter"/>
</dbReference>
<keyword evidence="11" id="KW-1185">Reference proteome</keyword>
<dbReference type="InterPro" id="IPR024084">
    <property type="entry name" value="IsoPropMal-DH-like_dom"/>
</dbReference>
<evidence type="ECO:0000256" key="8">
    <source>
        <dbReference type="ARBA" id="ARBA00023211"/>
    </source>
</evidence>
<dbReference type="InterPro" id="IPR004790">
    <property type="entry name" value="Isocitrate_DH_NADP"/>
</dbReference>
<comment type="caution">
    <text evidence="10">The sequence shown here is derived from an EMBL/GenBank/DDBJ whole genome shotgun (WGS) entry which is preliminary data.</text>
</comment>
<gene>
    <name evidence="10" type="ORF">BcabD6B2_02330</name>
</gene>
<dbReference type="NCBIfam" id="NF006156">
    <property type="entry name" value="PRK08299.1"/>
    <property type="match status" value="1"/>
</dbReference>
<proteinExistence type="inferred from homology"/>
<evidence type="ECO:0000313" key="11">
    <source>
        <dbReference type="Proteomes" id="UP001497744"/>
    </source>
</evidence>
<keyword evidence="8" id="KW-0464">Manganese</keyword>
<evidence type="ECO:0000256" key="7">
    <source>
        <dbReference type="ARBA" id="ARBA00023002"/>
    </source>
</evidence>
<evidence type="ECO:0000256" key="6">
    <source>
        <dbReference type="ARBA" id="ARBA00022842"/>
    </source>
</evidence>
<dbReference type="SUPFAM" id="SSF53659">
    <property type="entry name" value="Isocitrate/Isopropylmalate dehydrogenase-like"/>
    <property type="match status" value="1"/>
</dbReference>
<keyword evidence="5" id="KW-0479">Metal-binding</keyword>
<sequence>MSVFFGTRIPCHLHHRGFSLHCQTSTIASCTKSQDARRSATAPTHIGSAFARLFGAPNAARRAPGFSTLRGIPLVGTTAHSAHHHHLTAREKPIHRRHMSYHRGGLSSRYYSAKASASPYNVTEAGSKQTENGTECLEDDMVFDVKGKITVANPVVELQGNGVSLDLWELVKTKMIKPYLDLTLVTHDISTFKSPDKYDNLLQDIIHDLRRCNVAVKCSAFDSRSGDCSHGSYRRACSPSSVSLRNKLLGALFVEPIIIENIPRLIPTWKKPIIVSHHVFGDQYRDKSLTVEGAGTVELVFTPKDPNVAPSRRFVAEFPAGDGGLCLGMYASQSSVTSFARCCFRYCILHRLPLYMSVKNPKMSTYDGVFQCAFNDIYEQEFRPEFERLGLWYETRKFDHMVSDVLRSEGGFLWACKNYDGDVNTDLVNAGFGPLGLVTYTYLSQDHQTSIVEPGHNTMQAAMPDDGSDSTLTGNPLSTIFTWTRSLRLRAKLDDNPRLQQFCSDLEAACIETVESGVYTRDLMAYMDHAYVPVAGVDYLCTEDFLDVVLKTLKVKLVTFQAPKRFAASSHRLSELSW</sequence>
<evidence type="ECO:0000259" key="9">
    <source>
        <dbReference type="SMART" id="SM01329"/>
    </source>
</evidence>
<accession>A0AAV4LM69</accession>
<dbReference type="PANTHER" id="PTHR11822:SF21">
    <property type="entry name" value="ISOCITRATE DEHYDROGENASE [NADP], MITOCHONDRIAL"/>
    <property type="match status" value="1"/>
</dbReference>
<dbReference type="GO" id="GO:0006099">
    <property type="term" value="P:tricarboxylic acid cycle"/>
    <property type="evidence" value="ECO:0007669"/>
    <property type="project" value="UniProtKB-KW"/>
</dbReference>
<protein>
    <submittedName>
        <fullName evidence="10">NADP-dependent isocitrate dehydrogenase</fullName>
    </submittedName>
</protein>
<dbReference type="GO" id="GO:0006739">
    <property type="term" value="P:NADP+ metabolic process"/>
    <property type="evidence" value="ECO:0007669"/>
    <property type="project" value="TreeGrafter"/>
</dbReference>
<dbReference type="GO" id="GO:0046872">
    <property type="term" value="F:metal ion binding"/>
    <property type="evidence" value="ECO:0007669"/>
    <property type="project" value="UniProtKB-KW"/>
</dbReference>
<evidence type="ECO:0000256" key="5">
    <source>
        <dbReference type="ARBA" id="ARBA00022723"/>
    </source>
</evidence>
<comment type="cofactor">
    <cofactor evidence="1">
        <name>Mn(2+)</name>
        <dbReference type="ChEBI" id="CHEBI:29035"/>
    </cofactor>
</comment>
<comment type="cofactor">
    <cofactor evidence="2">
        <name>Mg(2+)</name>
        <dbReference type="ChEBI" id="CHEBI:18420"/>
    </cofactor>
</comment>
<evidence type="ECO:0000256" key="3">
    <source>
        <dbReference type="ARBA" id="ARBA00007769"/>
    </source>
</evidence>
<name>A0AAV4LM69_BABCB</name>
<keyword evidence="4" id="KW-0816">Tricarboxylic acid cycle</keyword>
<dbReference type="RefSeq" id="XP_067712869.1">
    <property type="nucleotide sequence ID" value="XM_067856768.1"/>
</dbReference>
<dbReference type="Pfam" id="PF00180">
    <property type="entry name" value="Iso_dh"/>
    <property type="match status" value="1"/>
</dbReference>
<feature type="domain" description="Isopropylmalate dehydrogenase-like" evidence="9">
    <location>
        <begin position="154"/>
        <end position="549"/>
    </location>
</feature>
<dbReference type="EMBL" id="BPLF01000001">
    <property type="protein sequence ID" value="GIX60798.1"/>
    <property type="molecule type" value="Genomic_DNA"/>
</dbReference>
<dbReference type="AlphaFoldDB" id="A0AAV4LM69"/>
<evidence type="ECO:0000256" key="4">
    <source>
        <dbReference type="ARBA" id="ARBA00022532"/>
    </source>
</evidence>
<dbReference type="GO" id="GO:0006102">
    <property type="term" value="P:isocitrate metabolic process"/>
    <property type="evidence" value="ECO:0007669"/>
    <property type="project" value="InterPro"/>
</dbReference>
<dbReference type="Gene3D" id="3.40.718.10">
    <property type="entry name" value="Isopropylmalate Dehydrogenase"/>
    <property type="match status" value="1"/>
</dbReference>
<evidence type="ECO:0000256" key="1">
    <source>
        <dbReference type="ARBA" id="ARBA00001936"/>
    </source>
</evidence>
<evidence type="ECO:0000313" key="10">
    <source>
        <dbReference type="EMBL" id="GIX60798.1"/>
    </source>
</evidence>
<dbReference type="PANTHER" id="PTHR11822">
    <property type="entry name" value="NADP-SPECIFIC ISOCITRATE DEHYDROGENASE"/>
    <property type="match status" value="1"/>
</dbReference>
<comment type="similarity">
    <text evidence="3">Belongs to the isocitrate and isopropylmalate dehydrogenases family.</text>
</comment>
<evidence type="ECO:0000256" key="2">
    <source>
        <dbReference type="ARBA" id="ARBA00001946"/>
    </source>
</evidence>
<dbReference type="Proteomes" id="UP001497744">
    <property type="component" value="Unassembled WGS sequence"/>
</dbReference>
<dbReference type="GeneID" id="94192281"/>
<keyword evidence="7" id="KW-0560">Oxidoreductase</keyword>
<organism evidence="10 11">
    <name type="scientific">Babesia caballi</name>
    <dbReference type="NCBI Taxonomy" id="5871"/>
    <lineage>
        <taxon>Eukaryota</taxon>
        <taxon>Sar</taxon>
        <taxon>Alveolata</taxon>
        <taxon>Apicomplexa</taxon>
        <taxon>Aconoidasida</taxon>
        <taxon>Piroplasmida</taxon>
        <taxon>Babesiidae</taxon>
        <taxon>Babesia</taxon>
    </lineage>
</organism>
<reference evidence="10 11" key="1">
    <citation type="submission" date="2021-06" db="EMBL/GenBank/DDBJ databases">
        <title>Genome sequence of Babesia caballi.</title>
        <authorList>
            <person name="Yamagishi J."/>
            <person name="Kidaka T."/>
            <person name="Ochi A."/>
        </authorList>
    </citation>
    <scope>NUCLEOTIDE SEQUENCE [LARGE SCALE GENOMIC DNA]</scope>
    <source>
        <strain evidence="10">USDA-D6B2</strain>
    </source>
</reference>
<keyword evidence="6" id="KW-0460">Magnesium</keyword>
<dbReference type="GO" id="GO:0004450">
    <property type="term" value="F:isocitrate dehydrogenase (NADP+) activity"/>
    <property type="evidence" value="ECO:0007669"/>
    <property type="project" value="InterPro"/>
</dbReference>
<dbReference type="SMART" id="SM01329">
    <property type="entry name" value="Iso_dh"/>
    <property type="match status" value="1"/>
</dbReference>